<evidence type="ECO:0000256" key="4">
    <source>
        <dbReference type="ARBA" id="ARBA00022490"/>
    </source>
</evidence>
<reference evidence="21" key="3">
    <citation type="submission" date="2025-09" db="UniProtKB">
        <authorList>
            <consortium name="Ensembl"/>
        </authorList>
    </citation>
    <scope>IDENTIFICATION</scope>
</reference>
<dbReference type="InterPro" id="IPR004273">
    <property type="entry name" value="Dynein_heavy_D6_P-loop"/>
</dbReference>
<dbReference type="GO" id="GO:0005874">
    <property type="term" value="C:microtubule"/>
    <property type="evidence" value="ECO:0007669"/>
    <property type="project" value="UniProtKB-KW"/>
</dbReference>
<dbReference type="FunFam" id="3.40.50.300:FF:000223">
    <property type="entry name" value="Dynein heavy chain 3, axonemal"/>
    <property type="match status" value="1"/>
</dbReference>
<dbReference type="Gene3D" id="1.20.140.100">
    <property type="entry name" value="Dynein heavy chain, N-terminal domain 2"/>
    <property type="match status" value="1"/>
</dbReference>
<evidence type="ECO:0000256" key="15">
    <source>
        <dbReference type="ARBA" id="ARBA00071812"/>
    </source>
</evidence>
<dbReference type="SUPFAM" id="SSF52540">
    <property type="entry name" value="P-loop containing nucleoside triphosphate hydrolases"/>
    <property type="match status" value="4"/>
</dbReference>
<dbReference type="InterPro" id="IPR042219">
    <property type="entry name" value="AAA_lid_11_sf"/>
</dbReference>
<name>A0A8C9BWQ7_PHOSS</name>
<dbReference type="Proteomes" id="UP000694554">
    <property type="component" value="Chromosome 15"/>
</dbReference>
<keyword evidence="13" id="KW-0966">Cell projection</keyword>
<dbReference type="Pfam" id="PF18199">
    <property type="entry name" value="Dynein_C"/>
    <property type="match status" value="1"/>
</dbReference>
<keyword evidence="22" id="KW-1185">Reference proteome</keyword>
<dbReference type="InterPro" id="IPR013602">
    <property type="entry name" value="Dynein_heavy_linker"/>
</dbReference>
<dbReference type="FunFam" id="3.20.180.20:FF:000003">
    <property type="entry name" value="Dynein heavy chain 12, axonemal"/>
    <property type="match status" value="1"/>
</dbReference>
<dbReference type="Gene3D" id="6.10.140.1060">
    <property type="match status" value="1"/>
</dbReference>
<dbReference type="InterPro" id="IPR042222">
    <property type="entry name" value="Dynein_2_N"/>
</dbReference>
<keyword evidence="7" id="KW-0067">ATP-binding</keyword>
<dbReference type="FunFam" id="1.10.287.2620:FF:000002">
    <property type="entry name" value="Dynein heavy chain 2, axonemal"/>
    <property type="match status" value="1"/>
</dbReference>
<evidence type="ECO:0000256" key="5">
    <source>
        <dbReference type="ARBA" id="ARBA00022701"/>
    </source>
</evidence>
<dbReference type="PANTHER" id="PTHR22878">
    <property type="entry name" value="DYNEIN HEAVY CHAIN 6, AXONEMAL-LIKE-RELATED"/>
    <property type="match status" value="1"/>
</dbReference>
<dbReference type="InterPro" id="IPR024317">
    <property type="entry name" value="Dynein_heavy_chain_D4_dom"/>
</dbReference>
<dbReference type="InterPro" id="IPR027417">
    <property type="entry name" value="P-loop_NTPase"/>
</dbReference>
<dbReference type="Gene3D" id="1.20.920.20">
    <property type="match status" value="1"/>
</dbReference>
<dbReference type="InterPro" id="IPR035706">
    <property type="entry name" value="AAA_9"/>
</dbReference>
<dbReference type="InterPro" id="IPR043160">
    <property type="entry name" value="Dynein_C_barrel"/>
</dbReference>
<dbReference type="Pfam" id="PF03028">
    <property type="entry name" value="Dynein_heavy"/>
    <property type="match status" value="1"/>
</dbReference>
<evidence type="ECO:0000256" key="13">
    <source>
        <dbReference type="ARBA" id="ARBA00023273"/>
    </source>
</evidence>
<organism evidence="21 22">
    <name type="scientific">Phocoena sinus</name>
    <name type="common">Vaquita</name>
    <dbReference type="NCBI Taxonomy" id="42100"/>
    <lineage>
        <taxon>Eukaryota</taxon>
        <taxon>Metazoa</taxon>
        <taxon>Chordata</taxon>
        <taxon>Craniata</taxon>
        <taxon>Vertebrata</taxon>
        <taxon>Euteleostomi</taxon>
        <taxon>Mammalia</taxon>
        <taxon>Eutheria</taxon>
        <taxon>Laurasiatheria</taxon>
        <taxon>Artiodactyla</taxon>
        <taxon>Whippomorpha</taxon>
        <taxon>Cetacea</taxon>
        <taxon>Odontoceti</taxon>
        <taxon>Phocoenidae</taxon>
        <taxon>Phocoena</taxon>
    </lineage>
</organism>
<evidence type="ECO:0000256" key="1">
    <source>
        <dbReference type="ARBA" id="ARBA00004430"/>
    </source>
</evidence>
<evidence type="ECO:0000256" key="12">
    <source>
        <dbReference type="ARBA" id="ARBA00023212"/>
    </source>
</evidence>
<dbReference type="Pfam" id="PF17857">
    <property type="entry name" value="AAA_lid_1"/>
    <property type="match status" value="1"/>
</dbReference>
<dbReference type="PANTHER" id="PTHR22878:SF71">
    <property type="entry name" value="DYNEIN, AXONEMAL, HEAVY CHAIN 3"/>
    <property type="match status" value="1"/>
</dbReference>
<dbReference type="InterPro" id="IPR043157">
    <property type="entry name" value="Dynein_AAA1S"/>
</dbReference>
<evidence type="ECO:0000256" key="3">
    <source>
        <dbReference type="ARBA" id="ARBA00011655"/>
    </source>
</evidence>
<evidence type="ECO:0000256" key="8">
    <source>
        <dbReference type="ARBA" id="ARBA00023017"/>
    </source>
</evidence>
<dbReference type="GeneTree" id="ENSGT00940000154959"/>
<dbReference type="InterPro" id="IPR042228">
    <property type="entry name" value="Dynein_linker_3"/>
</dbReference>
<accession>A0A8C9BWQ7</accession>
<dbReference type="GO" id="GO:0003341">
    <property type="term" value="P:cilium movement"/>
    <property type="evidence" value="ECO:0007669"/>
    <property type="project" value="UniProtKB-ARBA"/>
</dbReference>
<comment type="function">
    <text evidence="14">Force generating protein of respiratory cilia. Produces force towards the minus ends of microtubules. Dynein has ATPase activity; the force-producing power stroke is thought to occur on release of ADP. Involved in sperm motility; implicated in sperm flagellar assembly.</text>
</comment>
<gene>
    <name evidence="21" type="primary">DNAH3</name>
</gene>
<feature type="region of interest" description="Disordered" evidence="19">
    <location>
        <begin position="132"/>
        <end position="157"/>
    </location>
</feature>
<dbReference type="InterPro" id="IPR041466">
    <property type="entry name" value="Dynein_AAA5_ext"/>
</dbReference>
<dbReference type="Pfam" id="PF08393">
    <property type="entry name" value="DHC_N2"/>
    <property type="match status" value="1"/>
</dbReference>
<protein>
    <recommendedName>
        <fullName evidence="15">Dynein axonemal heavy chain 3</fullName>
    </recommendedName>
    <alternativeName>
        <fullName evidence="17">Axonemal beta dynein heavy chain 3</fullName>
    </alternativeName>
    <alternativeName>
        <fullName evidence="16">Ciliary dynein heavy chain 3</fullName>
    </alternativeName>
</protein>
<evidence type="ECO:0000256" key="7">
    <source>
        <dbReference type="ARBA" id="ARBA00022840"/>
    </source>
</evidence>
<evidence type="ECO:0000256" key="19">
    <source>
        <dbReference type="SAM" id="MobiDB-lite"/>
    </source>
</evidence>
<comment type="subunit">
    <text evidence="3">Consists of at least two heavy chains and a number of intermediate and light chains.</text>
</comment>
<comment type="similarity">
    <text evidence="2">Belongs to the dynein heavy chain family.</text>
</comment>
<dbReference type="InterPro" id="IPR003593">
    <property type="entry name" value="AAA+_ATPase"/>
</dbReference>
<dbReference type="GO" id="GO:0005524">
    <property type="term" value="F:ATP binding"/>
    <property type="evidence" value="ECO:0007669"/>
    <property type="project" value="UniProtKB-KW"/>
</dbReference>
<dbReference type="Gene3D" id="1.10.287.2620">
    <property type="match status" value="1"/>
</dbReference>
<dbReference type="FunFam" id="1.10.8.710:FF:000004">
    <property type="entry name" value="Dynein axonemal heavy chain 6"/>
    <property type="match status" value="1"/>
</dbReference>
<dbReference type="FunFam" id="3.10.490.20:FF:000001">
    <property type="entry name" value="dynein heavy chain 7, axonemal"/>
    <property type="match status" value="1"/>
</dbReference>
<dbReference type="Gene3D" id="1.20.58.1120">
    <property type="match status" value="1"/>
</dbReference>
<dbReference type="Gene3D" id="3.40.50.300">
    <property type="entry name" value="P-loop containing nucleotide triphosphate hydrolases"/>
    <property type="match status" value="5"/>
</dbReference>
<dbReference type="InterPro" id="IPR035699">
    <property type="entry name" value="AAA_6"/>
</dbReference>
<keyword evidence="5" id="KW-0493">Microtubule</keyword>
<proteinExistence type="inferred from homology"/>
<keyword evidence="9 18" id="KW-0175">Coiled coil</keyword>
<evidence type="ECO:0000256" key="14">
    <source>
        <dbReference type="ARBA" id="ARBA00057074"/>
    </source>
</evidence>
<dbReference type="GO" id="GO:0008569">
    <property type="term" value="F:minus-end-directed microtubule motor activity"/>
    <property type="evidence" value="ECO:0007669"/>
    <property type="project" value="InterPro"/>
</dbReference>
<dbReference type="Gene3D" id="1.10.472.130">
    <property type="match status" value="1"/>
</dbReference>
<feature type="domain" description="AAA+ ATPase" evidence="20">
    <location>
        <begin position="2032"/>
        <end position="2179"/>
    </location>
</feature>
<keyword evidence="8" id="KW-0243">Dynein</keyword>
<dbReference type="GO" id="GO:0005858">
    <property type="term" value="C:axonemal dynein complex"/>
    <property type="evidence" value="ECO:0007669"/>
    <property type="project" value="UniProtKB-ARBA"/>
</dbReference>
<dbReference type="Gene3D" id="3.20.180.20">
    <property type="entry name" value="Dynein heavy chain, N-terminal domain 2"/>
    <property type="match status" value="1"/>
</dbReference>
<keyword evidence="4" id="KW-0963">Cytoplasm</keyword>
<dbReference type="FunFam" id="3.40.50.300:FF:001328">
    <property type="entry name" value="Dynein heavy chain 6, axonemal"/>
    <property type="match status" value="1"/>
</dbReference>
<comment type="subcellular location">
    <subcellularLocation>
        <location evidence="1">Cytoplasm</location>
        <location evidence="1">Cytoskeleton</location>
        <location evidence="1">Cilium axoneme</location>
    </subcellularLocation>
</comment>
<dbReference type="FunFam" id="3.40.50.300:FF:005585">
    <property type="entry name" value="Predicted protein"/>
    <property type="match status" value="1"/>
</dbReference>
<dbReference type="InterPro" id="IPR026983">
    <property type="entry name" value="DHC"/>
</dbReference>
<dbReference type="Ensembl" id="ENSPSNT00000017206.1">
    <property type="protein sequence ID" value="ENSPSNP00000015244.1"/>
    <property type="gene ID" value="ENSPSNG00000010034.1"/>
</dbReference>
<evidence type="ECO:0000256" key="11">
    <source>
        <dbReference type="ARBA" id="ARBA00023175"/>
    </source>
</evidence>
<dbReference type="Gene3D" id="1.20.920.30">
    <property type="match status" value="1"/>
</dbReference>
<dbReference type="FunFam" id="3.40.50.300:FF:002141">
    <property type="entry name" value="Dynein heavy chain"/>
    <property type="match status" value="1"/>
</dbReference>
<dbReference type="Gene3D" id="3.10.490.20">
    <property type="match status" value="1"/>
</dbReference>
<dbReference type="GO" id="GO:0051959">
    <property type="term" value="F:dynein light intermediate chain binding"/>
    <property type="evidence" value="ECO:0007669"/>
    <property type="project" value="InterPro"/>
</dbReference>
<dbReference type="FunFam" id="1.20.1270.280:FF:000001">
    <property type="entry name" value="dynein heavy chain 7, axonemal"/>
    <property type="match status" value="1"/>
</dbReference>
<dbReference type="Pfam" id="PF12781">
    <property type="entry name" value="AAA_9"/>
    <property type="match status" value="1"/>
</dbReference>
<dbReference type="GO" id="GO:0045505">
    <property type="term" value="F:dynein intermediate chain binding"/>
    <property type="evidence" value="ECO:0007669"/>
    <property type="project" value="InterPro"/>
</dbReference>
<keyword evidence="12" id="KW-0206">Cytoskeleton</keyword>
<dbReference type="FunFam" id="1.20.920.20:FF:000006">
    <property type="entry name" value="Dynein, axonemal, heavy chain 6"/>
    <property type="match status" value="1"/>
</dbReference>
<dbReference type="FunFam" id="1.10.472.130:FF:000008">
    <property type="entry name" value="Dynein axonemal heavy chain 3"/>
    <property type="match status" value="1"/>
</dbReference>
<evidence type="ECO:0000313" key="22">
    <source>
        <dbReference type="Proteomes" id="UP000694554"/>
    </source>
</evidence>
<reference evidence="21" key="2">
    <citation type="submission" date="2025-08" db="UniProtKB">
        <authorList>
            <consortium name="Ensembl"/>
        </authorList>
    </citation>
    <scope>IDENTIFICATION</scope>
</reference>
<feature type="domain" description="AAA+ ATPase" evidence="20">
    <location>
        <begin position="1387"/>
        <end position="1526"/>
    </location>
</feature>
<evidence type="ECO:0000256" key="16">
    <source>
        <dbReference type="ARBA" id="ARBA00078559"/>
    </source>
</evidence>
<evidence type="ECO:0000256" key="10">
    <source>
        <dbReference type="ARBA" id="ARBA00023069"/>
    </source>
</evidence>
<dbReference type="Pfam" id="PF12780">
    <property type="entry name" value="AAA_8"/>
    <property type="match status" value="1"/>
</dbReference>
<dbReference type="Pfam" id="PF12777">
    <property type="entry name" value="MT"/>
    <property type="match status" value="1"/>
</dbReference>
<dbReference type="Pfam" id="PF12774">
    <property type="entry name" value="AAA_6"/>
    <property type="match status" value="1"/>
</dbReference>
<dbReference type="FunFam" id="1.20.140.100:FF:000004">
    <property type="entry name" value="Dynein axonemal heavy chain 6"/>
    <property type="match status" value="1"/>
</dbReference>
<dbReference type="FunFam" id="1.10.8.1220:FF:000001">
    <property type="entry name" value="Dynein axonemal heavy chain 5"/>
    <property type="match status" value="1"/>
</dbReference>
<dbReference type="FunFam" id="3.40.50.300:FF:000063">
    <property type="entry name" value="dynein heavy chain 6, axonemal"/>
    <property type="match status" value="1"/>
</dbReference>
<dbReference type="Gene3D" id="1.10.8.720">
    <property type="entry name" value="Region D6 of dynein motor"/>
    <property type="match status" value="1"/>
</dbReference>
<feature type="coiled-coil region" evidence="18">
    <location>
        <begin position="756"/>
        <end position="818"/>
    </location>
</feature>
<evidence type="ECO:0000256" key="17">
    <source>
        <dbReference type="ARBA" id="ARBA00082097"/>
    </source>
</evidence>
<reference evidence="21" key="1">
    <citation type="submission" date="2019-08" db="EMBL/GenBank/DDBJ databases">
        <title>Phocoena sinus (Vaquita) genome, mPhoSin1, primary haplotype.</title>
        <authorList>
            <person name="Morin P."/>
            <person name="Mountcastle J."/>
            <person name="Fungtammasan C."/>
            <person name="Rhie A."/>
            <person name="Rojas-Bracho L."/>
            <person name="Smith C.R."/>
            <person name="Taylor B.L."/>
            <person name="Gulland F.M.D."/>
            <person name="Musser W."/>
            <person name="Houck M."/>
            <person name="Haase B."/>
            <person name="Paez S."/>
            <person name="Howe K."/>
            <person name="Torrance J."/>
            <person name="Formenti G."/>
            <person name="Phillippy A."/>
            <person name="Ryder O."/>
            <person name="Jarvis E.D."/>
            <person name="Fedrigo O."/>
        </authorList>
    </citation>
    <scope>NUCLEOTIDE SEQUENCE [LARGE SCALE GENOMIC DNA]</scope>
</reference>
<dbReference type="FunFam" id="1.20.920.30:FF:000002">
    <property type="entry name" value="Dynein axonemal heavy chain 3"/>
    <property type="match status" value="1"/>
</dbReference>
<dbReference type="FunFam" id="1.10.8.720:FF:000001">
    <property type="entry name" value="dynein heavy chain 7, axonemal"/>
    <property type="match status" value="1"/>
</dbReference>
<dbReference type="Gene3D" id="1.10.8.710">
    <property type="match status" value="1"/>
</dbReference>
<keyword evidence="11" id="KW-0505">Motor protein</keyword>
<dbReference type="InterPro" id="IPR041658">
    <property type="entry name" value="AAA_lid_11"/>
</dbReference>
<dbReference type="Pfam" id="PF17852">
    <property type="entry name" value="Dynein_AAA_lid"/>
    <property type="match status" value="1"/>
</dbReference>
<dbReference type="InterPro" id="IPR041228">
    <property type="entry name" value="Dynein_C"/>
</dbReference>
<dbReference type="Gene3D" id="1.20.1270.280">
    <property type="match status" value="1"/>
</dbReference>
<dbReference type="Pfam" id="PF18198">
    <property type="entry name" value="AAA_lid_11"/>
    <property type="match status" value="1"/>
</dbReference>
<evidence type="ECO:0000256" key="9">
    <source>
        <dbReference type="ARBA" id="ARBA00023054"/>
    </source>
</evidence>
<dbReference type="SMART" id="SM00382">
    <property type="entry name" value="AAA"/>
    <property type="match status" value="2"/>
</dbReference>
<dbReference type="InterPro" id="IPR041589">
    <property type="entry name" value="DNAH3_AAA_lid_1"/>
</dbReference>
<evidence type="ECO:0000256" key="2">
    <source>
        <dbReference type="ARBA" id="ARBA00008887"/>
    </source>
</evidence>
<evidence type="ECO:0000256" key="6">
    <source>
        <dbReference type="ARBA" id="ARBA00022741"/>
    </source>
</evidence>
<sequence>MSLHKQISIWNFWLCVCFPQIHKSDSIHHMSHSQMRPELPPLPASANEEPSELYQTVMSHSFYPPLMQRTSWTLAAPFKEQHHHCGPSNSIANNYSLMARDLKLKDLLKVYQPVTISVPREKIVQGLPLGISANKSSSEPNKKKMKFSPKDKEDLTGTRLACSTSTSLPMRTEVVTSLTLPGSRPMSPEEQIDVMLQQEMEIESQETKPTESDLERYYYYLTNGVQKDMIAPEEDEVMVRISKLISNTLLTSPFLEPLMTVLVEEKENDYYSSLMKSIVDYILMDPMERKRLFIESIPRAFPQRVIRAPVPWHSVYRNAKKWNEDHLHTVNPMMLSLKQLWVTEFKDLRFVRTAELLAGKLPLQPHEYQDVVQKHCMEARQILLNKWIPTCAQLFVSQKEQWVLFAPKSDYGSSRRIEEYFASVASFMSLQLRELVIKSLKDLVSFFLIHKDGNDFEEPYREMEFFIPQLIMIKLEVNEPIIVFNPSFDDCWELIHNSFLEIIKNSRGIPKVESILFPELKGYNLILGTVNADEKLVSDFVDQTFEVFQKNQVGPYKYLNVYKKYDDLLDNTAEQNITAFLKENHEIEDFVMRINSIKKRRNEIASMHITVPLAMFCLDTMTLNYDICERAQNLKDRLIRFQVDVNRDTNTSICNQYSIIADKVSEIPVNTGELVFLIEFLKKSSDVTVFKLRRQLKDAAERLEFLMDYADLPQEDIKLNSTLFLWPDQIEDIFENSRNLLLSKRDQAEMDLIKRCSEFEAKLEGYNKELEGFRKREVMTTEEMKSNVEKLNELSKNLDQALVEFELINKEEELLEKEKSTFPLLQSVMTNKVPYEQLWATAYEFSIKSEEWMNGPLFLLNAEEIAEKIGNMWRTIYKLTKTLADVPAPRRLAENVKIKIDKFKQHIPILSISCNPGVKDRHWQQISEIVGYEIKPTETTCLSNMLEFGFGKFIEKLEPIGAAASKEYSLEKNLEKMKLDWANMTFNFVKYRDTDTSILCAVDDIQLLLDDHVMKTQTMCGSPFVKPIETECRNWEEKLVRVQEILDAWLKCQATWLYLEPIFSSEDIIAQMPEEGRKFAIVDSYWKSLMSQAVKDTRVLMAADQPRMAERLQEANLLLEDIQKGLNDYLEKKRLFFPRFFFLSNDELLEILSETKDPLRVQPHLKKCFEGIAKLEFTDSLEIVGMISSEKEIVPFKQKISPAQAKGMVERWLQQVEQMMLASMQEVIRLGIEAYVQVPRNHWVLQWPGQVVICVSSIFWTQEVSQALVEKTLPDFLKKSNDQIAQIVQLVRGKLSSGARLTLGALTVIDVHARDVVAKLSEDSVCDLNDFQWISQLRYYWDAKDVQVKMITTEALYGYEYLGNSPRLVITPLTDRCYRTLMGALKLNLGGAPEGPAGTGKTETTKDLARALAKQCVVFNCSDGLDYKAMGKFFKGLAQAGAWACFDEFNRIEIEVLSVVAQQILSIQQAIIRKLKVFIFEGTELSLNPTCAVFITMNPGYAGRAELPDNLKALFRTVAMMVPDYALIGEISLYSMGFLDSRSLAQKIVATYRLCSEQLSSQHHYDYGMRAVKSVLTAAGNLKLKYPEENESVLLLRALLDVNLAKFLAQDVPLFQGIISDLFPGVVLPKPDYEVFMEVLNENIKKMKLQPVPWFIGKIIQIYEMMLVRHGYMIVGDPMGGKTCAYKVLAAALGDLHEANQMEEFAVEYKIINPKAITMGQLYGCFDQVSHEWTDGVLANAFREQASTSSDDRKWIIFDGPVDAVWIENMNTVLDDNKKLCLMSGEIIQMSSKMSLIFEPADLEQASPATVSRCGMIYMEPHQLGWKPLKDSYMDTLPSSLTEEHKELVDDMFMWLIQPCLEFIHLQCKFVVQTSPIHLAFSMMRLYSSLLDEIREIEEKESELFESLTSQQIFLWLQGLFLFALVWTVAGTINADSRKKFDLFFRNLIMGMDNNNPRPKSVKLTKNNIFPERGSIYDFYFLKQGGGHWYTWTEYITKEEENIPAVAKVSELIIPTMETARQSFFLKTYLDHEIPTLFVGPTGTGKSVITNNFLFRLPKNTYLPNCINFSARTSASQTQDIIMSKLDRRRKGLFGPPIGKKAVVFVDDLNMPAKEVYGAQPPIELLRQWIDHGYWFDKKDTNKLDIVDVLLVTAMGPPGGGRNDITGRFTRHLNIISINAFEDDILTKIFSSIADWHFGKGFDVMFLRYGKLLVQATMTIYKAAMENFLPTPSKSHYVFNLRDFSRVIQGVLLCPHTHLQDVEKLIRLWIHEVYRVFYDRLIDHEDRQVFFNTVRETTSNCFKQSVEKVLIHLSPTGKIVDDNIRSLFFGDFFKPESDQKIYDEITDLKQLTVVMEYYLEEFNNISKAPMSLVMFRFTIEHISRICRVLKQDKGHLLLVGIGGSGRQSASKLSTFMNSYELCQIEITKSYSGNDWREDLKKIMLQVGVASKSTVFLLTDNQIKDESFIEDINVLLNTGDVPNIFPADEKADLVEKMQIAARTESEKIEATPLSMYNFFIERVKNNLHIVLAMSPIGDAFRNHLRMFPSLINCCTIDWFQSWPTDALELVANTFLEDVELDDNIRIEVISMCKYFQESVKKLSLDYYNTLRRHNYVTPTSYLELILTFKTLLNRKRQEVDMMRNRYLTGLQKLEFAASQVAVMQVELTALQPQLIQTSEETAKMMVKIEGETREADAKKLLVQADEEEANAAAAIAQGIKNECQGDLAEAMPALEAALAALDTLNPADISLVKSMQNPPGPVKLVMESICVMKGLRPERKPDPSGSGKMTEDYWGVSRKILGDLKFLESLKTYDKDNIPPMIMKRIRERFIDHPDFQPAVIKNVSSACEGLCKWVRAMEVYDRVAKVVAPKRERLKEAEGKLDTQMQKLNQKRAELKMVEDRLQSLNDDFEEMNTKKKMLEENIEVCSQKLIRAEKLISGLGGEKDRWTEAARQLGVRYTNLTGDVLLSSGTVAYLGAFTMDYRAECQKWWLAQCKDKVIPGSSDFSLSNTLGDPVKIRAWQIAGLPTDSFSIDNGIIVSNSRRWALMIDPQGQANKWIKDMEKANRLSVIKFSDTNYVRTLEHALQFGTPVLLENVGEELDAFIEPILLKSTFRQQGVEYMRLGENIIEYSRDFKLYITTRLRNPHYLPEVAVKVCLLNFMITPLGLQDQLLGIVAAKEKPELEEKKNKLIVESAKNKKQLKEIEDKILEVLSLSEGNILEDETAIKILSSSKLLSEEISEKQEIASMTEMQIDETRMGYQPVAVHSATIFFCISDLVHIEPMYQYSLTWFINLYVHSLAHSRKSEELELRIEYIIEHFTLSIYNNVCRSLFEKDKLLFSLLLTIGIMKEKKQINEEIWYFLLTGGVALDNPFPNPVSEWLSEKAWSEVVRASALPKLKGLMEHLEQNANEWKLIYDSAWPHEEAFPGSWKFLQGLERMAILRCLRPDKMIPAIRKFIAEHMGNVYTETPTFDLQGSYNDSSCCVPLIFVLSPGADPMAGLLKFADDLGMGGTKTQTISLGQGQGPIAAKMINTAIKDGTWVVLQNCHLATSWMPALEKICEEVIVPESTNMGFRLWLTSYPSEKFPVSLLQNGIKMTNEPPKGLRANLLRSYLSDPISDPGFFQSCTKAVMWQKLLFGLCFFHAVVQERRNFGALGWNIPYEFNESDLRISMRQIQMFLNDYKEVPLDALTYLTGECNYGGRVTDDKDRRLLLSLLSTFYCKEIEQDHYCLAPGDTYYIPPHGSYQSYIEYLRNLPITAHPEVFGLHENADITKDNQETSQLFEGVLLTLPRQSGESGKSPQEVVEELAQDLLSKLPNDFDLELVVKLYPVVYDESMNTVLRQELIRFNRLTKVVRISLIDLGRAIKGQVLMSSELEDVFSSMLVGKVPAMWMAKSYPSLKPLGGYVADLLARLAFFQEWIDNGPPVVFWISGFYFTQSFLTGVSQNYARKYAIPIDHIGFEFEVTTQETVMEDNPEDGAYIKGLFLEGARWDRETMQIGESLPRILYDPLPIIWLKPGENAMFLHQNIYVCPVYKTSARRGILSTTGHSTNYVLSIELPTDRPQKHWVNRGVASLCQLDN</sequence>
<dbReference type="FunFam" id="3.40.50.300:FF:000362">
    <property type="entry name" value="Dynein, axonemal, heavy chain 6"/>
    <property type="match status" value="1"/>
</dbReference>
<evidence type="ECO:0000259" key="20">
    <source>
        <dbReference type="SMART" id="SM00382"/>
    </source>
</evidence>
<evidence type="ECO:0000313" key="21">
    <source>
        <dbReference type="Ensembl" id="ENSPSNP00000015244.1"/>
    </source>
</evidence>
<dbReference type="Gene3D" id="1.10.8.1220">
    <property type="match status" value="1"/>
</dbReference>
<feature type="coiled-coil region" evidence="18">
    <location>
        <begin position="2871"/>
        <end position="2936"/>
    </location>
</feature>
<dbReference type="FunFam" id="1.20.58.1120:FF:000005">
    <property type="entry name" value="Dynein, axonemal, heavy chain 12"/>
    <property type="match status" value="1"/>
</dbReference>
<keyword evidence="10" id="KW-0969">Cilium</keyword>
<evidence type="ECO:0000256" key="18">
    <source>
        <dbReference type="SAM" id="Coils"/>
    </source>
</evidence>
<dbReference type="InterPro" id="IPR024743">
    <property type="entry name" value="Dynein_HC_stalk"/>
</dbReference>
<keyword evidence="6" id="KW-0547">Nucleotide-binding</keyword>
<dbReference type="Pfam" id="PF12775">
    <property type="entry name" value="AAA_7"/>
    <property type="match status" value="1"/>
</dbReference>